<dbReference type="Pfam" id="PF07702">
    <property type="entry name" value="UTRA"/>
    <property type="match status" value="1"/>
</dbReference>
<proteinExistence type="predicted"/>
<dbReference type="PANTHER" id="PTHR44846">
    <property type="entry name" value="MANNOSYL-D-GLYCERATE TRANSPORT/METABOLISM SYSTEM REPRESSOR MNGR-RELATED"/>
    <property type="match status" value="1"/>
</dbReference>
<keyword evidence="2" id="KW-0238">DNA-binding</keyword>
<dbReference type="SUPFAM" id="SSF64288">
    <property type="entry name" value="Chorismate lyase-like"/>
    <property type="match status" value="1"/>
</dbReference>
<evidence type="ECO:0000313" key="5">
    <source>
        <dbReference type="EMBL" id="GLJ76222.1"/>
    </source>
</evidence>
<name>A0A9W6H9I7_9MICO</name>
<accession>A0A9W6H9I7</accession>
<dbReference type="Gene3D" id="3.40.1410.10">
    <property type="entry name" value="Chorismate lyase-like"/>
    <property type="match status" value="1"/>
</dbReference>
<gene>
    <name evidence="5" type="ORF">GCM10017584_17960</name>
</gene>
<dbReference type="InterPro" id="IPR036390">
    <property type="entry name" value="WH_DNA-bd_sf"/>
</dbReference>
<dbReference type="InterPro" id="IPR050679">
    <property type="entry name" value="Bact_HTH_transcr_reg"/>
</dbReference>
<dbReference type="PANTHER" id="PTHR44846:SF1">
    <property type="entry name" value="MANNOSYL-D-GLYCERATE TRANSPORT_METABOLISM SYSTEM REPRESSOR MNGR-RELATED"/>
    <property type="match status" value="1"/>
</dbReference>
<reference evidence="5" key="1">
    <citation type="journal article" date="2014" name="Int. J. Syst. Evol. Microbiol.">
        <title>Complete genome sequence of Corynebacterium casei LMG S-19264T (=DSM 44701T), isolated from a smear-ripened cheese.</title>
        <authorList>
            <consortium name="US DOE Joint Genome Institute (JGI-PGF)"/>
            <person name="Walter F."/>
            <person name="Albersmeier A."/>
            <person name="Kalinowski J."/>
            <person name="Ruckert C."/>
        </authorList>
    </citation>
    <scope>NUCLEOTIDE SEQUENCE</scope>
    <source>
        <strain evidence="5">VKM Ac-1401</strain>
    </source>
</reference>
<evidence type="ECO:0000259" key="4">
    <source>
        <dbReference type="PROSITE" id="PS50949"/>
    </source>
</evidence>
<dbReference type="AlphaFoldDB" id="A0A9W6H9I7"/>
<dbReference type="GO" id="GO:0003677">
    <property type="term" value="F:DNA binding"/>
    <property type="evidence" value="ECO:0007669"/>
    <property type="project" value="UniProtKB-KW"/>
</dbReference>
<dbReference type="SMART" id="SM00345">
    <property type="entry name" value="HTH_GNTR"/>
    <property type="match status" value="1"/>
</dbReference>
<keyword evidence="6" id="KW-1185">Reference proteome</keyword>
<dbReference type="InterPro" id="IPR000524">
    <property type="entry name" value="Tscrpt_reg_HTH_GntR"/>
</dbReference>
<reference evidence="5" key="2">
    <citation type="submission" date="2023-01" db="EMBL/GenBank/DDBJ databases">
        <authorList>
            <person name="Sun Q."/>
            <person name="Evtushenko L."/>
        </authorList>
    </citation>
    <scope>NUCLEOTIDE SEQUENCE</scope>
    <source>
        <strain evidence="5">VKM Ac-1401</strain>
    </source>
</reference>
<evidence type="ECO:0000313" key="6">
    <source>
        <dbReference type="Proteomes" id="UP001142372"/>
    </source>
</evidence>
<feature type="domain" description="HTH gntR-type" evidence="4">
    <location>
        <begin position="19"/>
        <end position="87"/>
    </location>
</feature>
<keyword evidence="1" id="KW-0805">Transcription regulation</keyword>
<dbReference type="GO" id="GO:0045892">
    <property type="term" value="P:negative regulation of DNA-templated transcription"/>
    <property type="evidence" value="ECO:0007669"/>
    <property type="project" value="TreeGrafter"/>
</dbReference>
<dbReference type="PROSITE" id="PS50949">
    <property type="entry name" value="HTH_GNTR"/>
    <property type="match status" value="1"/>
</dbReference>
<dbReference type="Proteomes" id="UP001142372">
    <property type="component" value="Unassembled WGS sequence"/>
</dbReference>
<protein>
    <recommendedName>
        <fullName evidence="4">HTH gntR-type domain-containing protein</fullName>
    </recommendedName>
</protein>
<dbReference type="CDD" id="cd07377">
    <property type="entry name" value="WHTH_GntR"/>
    <property type="match status" value="1"/>
</dbReference>
<dbReference type="Pfam" id="PF00392">
    <property type="entry name" value="GntR"/>
    <property type="match status" value="1"/>
</dbReference>
<dbReference type="InterPro" id="IPR036388">
    <property type="entry name" value="WH-like_DNA-bd_sf"/>
</dbReference>
<dbReference type="SMART" id="SM00866">
    <property type="entry name" value="UTRA"/>
    <property type="match status" value="1"/>
</dbReference>
<dbReference type="Gene3D" id="1.10.10.10">
    <property type="entry name" value="Winged helix-like DNA-binding domain superfamily/Winged helix DNA-binding domain"/>
    <property type="match status" value="1"/>
</dbReference>
<sequence length="262" mass="28073">MTMTVDQFLERDLTTTVGQPLRVAVYSRIAEGIRGHVFPLGSALPRETELGASLGVSRTVVREALMLLEEDGLIVTRRGIGRFVATSIPRVGLEELRPFEQALSDGDRAVSVRPVEFTMQPTTDFVSNKLALDLAANTWFRESVIEQDGEPIAIVQEHFPAGRYLSDVSPAIAENLQAAAEAPATLLAELIERIGPVFGSGVCQIAVNVAGSSRAKLLDLGANDPVLILTQTAELDGTPIYLAKCIVSSRVGHLSVVQASQA</sequence>
<dbReference type="InterPro" id="IPR011663">
    <property type="entry name" value="UTRA"/>
</dbReference>
<dbReference type="RefSeq" id="WP_271176881.1">
    <property type="nucleotide sequence ID" value="NZ_BAAAJO010000005.1"/>
</dbReference>
<evidence type="ECO:0000256" key="3">
    <source>
        <dbReference type="ARBA" id="ARBA00023163"/>
    </source>
</evidence>
<dbReference type="GO" id="GO:0003700">
    <property type="term" value="F:DNA-binding transcription factor activity"/>
    <property type="evidence" value="ECO:0007669"/>
    <property type="project" value="InterPro"/>
</dbReference>
<evidence type="ECO:0000256" key="2">
    <source>
        <dbReference type="ARBA" id="ARBA00023125"/>
    </source>
</evidence>
<comment type="caution">
    <text evidence="5">The sequence shown here is derived from an EMBL/GenBank/DDBJ whole genome shotgun (WGS) entry which is preliminary data.</text>
</comment>
<evidence type="ECO:0000256" key="1">
    <source>
        <dbReference type="ARBA" id="ARBA00023015"/>
    </source>
</evidence>
<dbReference type="EMBL" id="BSEN01000006">
    <property type="protein sequence ID" value="GLJ76222.1"/>
    <property type="molecule type" value="Genomic_DNA"/>
</dbReference>
<dbReference type="InterPro" id="IPR028978">
    <property type="entry name" value="Chorismate_lyase_/UTRA_dom_sf"/>
</dbReference>
<dbReference type="SUPFAM" id="SSF46785">
    <property type="entry name" value="Winged helix' DNA-binding domain"/>
    <property type="match status" value="1"/>
</dbReference>
<keyword evidence="3" id="KW-0804">Transcription</keyword>
<dbReference type="PRINTS" id="PR00035">
    <property type="entry name" value="HTHGNTR"/>
</dbReference>
<organism evidence="5 6">
    <name type="scientific">Leifsonia poae</name>
    <dbReference type="NCBI Taxonomy" id="110933"/>
    <lineage>
        <taxon>Bacteria</taxon>
        <taxon>Bacillati</taxon>
        <taxon>Actinomycetota</taxon>
        <taxon>Actinomycetes</taxon>
        <taxon>Micrococcales</taxon>
        <taxon>Microbacteriaceae</taxon>
        <taxon>Leifsonia</taxon>
    </lineage>
</organism>